<name>A0A967F0W6_9PROT</name>
<keyword evidence="1" id="KW-0472">Membrane</keyword>
<keyword evidence="1" id="KW-0812">Transmembrane</keyword>
<feature type="transmembrane region" description="Helical" evidence="1">
    <location>
        <begin position="28"/>
        <end position="50"/>
    </location>
</feature>
<evidence type="ECO:0000313" key="3">
    <source>
        <dbReference type="Proteomes" id="UP000761264"/>
    </source>
</evidence>
<dbReference type="AlphaFoldDB" id="A0A967F0W6"/>
<feature type="transmembrane region" description="Helical" evidence="1">
    <location>
        <begin position="174"/>
        <end position="193"/>
    </location>
</feature>
<sequence>MAMQETMLVARASAAPAEIRQDEGRGCLFHPIVDFLCLGGGSLILFALLAVCRPPVSSYPVVAVVMLALANIINHPHFAHSYQIFYRGFREKAFGQHYDPVLRLRYVFAGILVPLALFVYFLGAVLLQDLQGLGFAVNLMLFLVGWHYVKQGYGMLVVCSVLKRQFFSEAEKKVLLINAYAVWLADWMVANWAVRAHDIWGLAYYTFELPEQLVILAMAVGVGSTAAMLWMLARKWWGEGRRLPINGTIAYLTTLYAWLLLNVDPLFLLVIPACHSLQYLVVVWRYQLNADRDRAERAKTAGAPGTERAFGWFATRPALRFSGFLAVGIVLGYLGFWGLPDLLSAAVAVDEAVFGPTLFLFLCWLFINIHHYCLDNVMWRRGNPDTGRYLFAHR</sequence>
<feature type="transmembrane region" description="Helical" evidence="1">
    <location>
        <begin position="318"/>
        <end position="340"/>
    </location>
</feature>
<dbReference type="EMBL" id="JAAQPH010000018">
    <property type="protein sequence ID" value="NIA71019.1"/>
    <property type="molecule type" value="Genomic_DNA"/>
</dbReference>
<reference evidence="2" key="1">
    <citation type="submission" date="2020-03" db="EMBL/GenBank/DDBJ databases">
        <title>Genome of Pelagibius litoralis DSM 21314T.</title>
        <authorList>
            <person name="Wang G."/>
        </authorList>
    </citation>
    <scope>NUCLEOTIDE SEQUENCE</scope>
    <source>
        <strain evidence="2">DSM 21314</strain>
    </source>
</reference>
<gene>
    <name evidence="2" type="ORF">HBA54_20680</name>
</gene>
<dbReference type="RefSeq" id="WP_167228221.1">
    <property type="nucleotide sequence ID" value="NZ_JAAQPH010000018.1"/>
</dbReference>
<evidence type="ECO:0000256" key="1">
    <source>
        <dbReference type="SAM" id="Phobius"/>
    </source>
</evidence>
<feature type="transmembrane region" description="Helical" evidence="1">
    <location>
        <begin position="139"/>
        <end position="162"/>
    </location>
</feature>
<evidence type="ECO:0000313" key="2">
    <source>
        <dbReference type="EMBL" id="NIA71019.1"/>
    </source>
</evidence>
<dbReference type="Proteomes" id="UP000761264">
    <property type="component" value="Unassembled WGS sequence"/>
</dbReference>
<keyword evidence="3" id="KW-1185">Reference proteome</keyword>
<feature type="transmembrane region" description="Helical" evidence="1">
    <location>
        <begin position="213"/>
        <end position="231"/>
    </location>
</feature>
<keyword evidence="1" id="KW-1133">Transmembrane helix</keyword>
<accession>A0A967F0W6</accession>
<proteinExistence type="predicted"/>
<feature type="transmembrane region" description="Helical" evidence="1">
    <location>
        <begin position="106"/>
        <end position="127"/>
    </location>
</feature>
<feature type="transmembrane region" description="Helical" evidence="1">
    <location>
        <begin position="243"/>
        <end position="260"/>
    </location>
</feature>
<comment type="caution">
    <text evidence="2">The sequence shown here is derived from an EMBL/GenBank/DDBJ whole genome shotgun (WGS) entry which is preliminary data.</text>
</comment>
<feature type="transmembrane region" description="Helical" evidence="1">
    <location>
        <begin position="56"/>
        <end position="73"/>
    </location>
</feature>
<protein>
    <submittedName>
        <fullName evidence="2">Uncharacterized protein</fullName>
    </submittedName>
</protein>
<feature type="transmembrane region" description="Helical" evidence="1">
    <location>
        <begin position="266"/>
        <end position="284"/>
    </location>
</feature>
<feature type="transmembrane region" description="Helical" evidence="1">
    <location>
        <begin position="352"/>
        <end position="374"/>
    </location>
</feature>
<organism evidence="2 3">
    <name type="scientific">Pelagibius litoralis</name>
    <dbReference type="NCBI Taxonomy" id="374515"/>
    <lineage>
        <taxon>Bacteria</taxon>
        <taxon>Pseudomonadati</taxon>
        <taxon>Pseudomonadota</taxon>
        <taxon>Alphaproteobacteria</taxon>
        <taxon>Rhodospirillales</taxon>
        <taxon>Rhodovibrionaceae</taxon>
        <taxon>Pelagibius</taxon>
    </lineage>
</organism>